<feature type="region of interest" description="Disordered" evidence="1">
    <location>
        <begin position="1"/>
        <end position="20"/>
    </location>
</feature>
<evidence type="ECO:0000313" key="2">
    <source>
        <dbReference type="EMBL" id="OFJ49581.1"/>
    </source>
</evidence>
<dbReference type="Proteomes" id="UP000092634">
    <property type="component" value="Unassembled WGS sequence"/>
</dbReference>
<accession>A0A1E8PTU7</accession>
<comment type="caution">
    <text evidence="2">The sequence shown here is derived from an EMBL/GenBank/DDBJ whole genome shotgun (WGS) entry which is preliminary data.</text>
</comment>
<dbReference type="AlphaFoldDB" id="A0A1E8PTU7"/>
<gene>
    <name evidence="2" type="ORF">BA896_012610</name>
</gene>
<evidence type="ECO:0000313" key="3">
    <source>
        <dbReference type="Proteomes" id="UP000092634"/>
    </source>
</evidence>
<sequence length="110" mass="11967">MPSTATRKPANAPLPSSQSLHDTLASANDAAQLARFTRNTGCTTQEVTDASGRLSILQVFEAMRRRGYHITEPVRPQQQPRAGFTAWCVNVSLPKGVSFKLAYHTPGTVK</sequence>
<protein>
    <submittedName>
        <fullName evidence="2">Uncharacterized protein</fullName>
    </submittedName>
</protein>
<organism evidence="2 3">
    <name type="scientific">Janthinobacterium lividum</name>
    <dbReference type="NCBI Taxonomy" id="29581"/>
    <lineage>
        <taxon>Bacteria</taxon>
        <taxon>Pseudomonadati</taxon>
        <taxon>Pseudomonadota</taxon>
        <taxon>Betaproteobacteria</taxon>
        <taxon>Burkholderiales</taxon>
        <taxon>Oxalobacteraceae</taxon>
        <taxon>Janthinobacterium</taxon>
    </lineage>
</organism>
<reference evidence="2 3" key="1">
    <citation type="submission" date="2016-10" db="EMBL/GenBank/DDBJ databases">
        <title>Updated version of Genome Assembly of Janthinobacterium lividum ERGS5:01.</title>
        <authorList>
            <person name="Kumar R."/>
            <person name="Acharya V."/>
            <person name="Singh D."/>
        </authorList>
    </citation>
    <scope>NUCLEOTIDE SEQUENCE [LARGE SCALE GENOMIC DNA]</scope>
    <source>
        <strain evidence="2 3">ERGS5:01</strain>
    </source>
</reference>
<dbReference type="EMBL" id="MAQB02000001">
    <property type="protein sequence ID" value="OFJ49581.1"/>
    <property type="molecule type" value="Genomic_DNA"/>
</dbReference>
<evidence type="ECO:0000256" key="1">
    <source>
        <dbReference type="SAM" id="MobiDB-lite"/>
    </source>
</evidence>
<proteinExistence type="predicted"/>
<name>A0A1E8PTU7_9BURK</name>